<protein>
    <submittedName>
        <fullName evidence="2">Craniofacial development protein 2</fullName>
    </submittedName>
</protein>
<dbReference type="CDD" id="cd09076">
    <property type="entry name" value="L1-EN"/>
    <property type="match status" value="1"/>
</dbReference>
<proteinExistence type="predicted"/>
<dbReference type="SUPFAM" id="SSF56219">
    <property type="entry name" value="DNase I-like"/>
    <property type="match status" value="1"/>
</dbReference>
<dbReference type="PANTHER" id="PTHR23227">
    <property type="entry name" value="BUCENTAUR RELATED"/>
    <property type="match status" value="1"/>
</dbReference>
<dbReference type="PANTHER" id="PTHR23227:SF83">
    <property type="entry name" value="ENDONUCLEASE_EXONUCLEASE_PHOSPHATASE DOMAIN-CONTAINING PROTEIN"/>
    <property type="match status" value="1"/>
</dbReference>
<evidence type="ECO:0000259" key="1">
    <source>
        <dbReference type="Pfam" id="PF03372"/>
    </source>
</evidence>
<dbReference type="InterPro" id="IPR027124">
    <property type="entry name" value="Swc5/CFDP1/2"/>
</dbReference>
<organism evidence="2">
    <name type="scientific">Cacopsylla melanoneura</name>
    <dbReference type="NCBI Taxonomy" id="428564"/>
    <lineage>
        <taxon>Eukaryota</taxon>
        <taxon>Metazoa</taxon>
        <taxon>Ecdysozoa</taxon>
        <taxon>Arthropoda</taxon>
        <taxon>Hexapoda</taxon>
        <taxon>Insecta</taxon>
        <taxon>Pterygota</taxon>
        <taxon>Neoptera</taxon>
        <taxon>Paraneoptera</taxon>
        <taxon>Hemiptera</taxon>
        <taxon>Sternorrhyncha</taxon>
        <taxon>Psylloidea</taxon>
        <taxon>Psyllidae</taxon>
        <taxon>Psyllinae</taxon>
        <taxon>Cacopsylla</taxon>
    </lineage>
</organism>
<dbReference type="GO" id="GO:0003824">
    <property type="term" value="F:catalytic activity"/>
    <property type="evidence" value="ECO:0007669"/>
    <property type="project" value="InterPro"/>
</dbReference>
<dbReference type="Gene3D" id="3.60.10.10">
    <property type="entry name" value="Endonuclease/exonuclease/phosphatase"/>
    <property type="match status" value="1"/>
</dbReference>
<reference evidence="2" key="1">
    <citation type="submission" date="2021-05" db="EMBL/GenBank/DDBJ databases">
        <authorList>
            <person name="Alioto T."/>
            <person name="Alioto T."/>
            <person name="Gomez Garrido J."/>
        </authorList>
    </citation>
    <scope>NUCLEOTIDE SEQUENCE</scope>
</reference>
<evidence type="ECO:0000313" key="2">
    <source>
        <dbReference type="EMBL" id="CAG6634914.1"/>
    </source>
</evidence>
<dbReference type="EMBL" id="HBUF01088122">
    <property type="protein sequence ID" value="CAG6634914.1"/>
    <property type="molecule type" value="Transcribed_RNA"/>
</dbReference>
<feature type="domain" description="Endonuclease/exonuclease/phosphatase" evidence="1">
    <location>
        <begin position="48"/>
        <end position="261"/>
    </location>
</feature>
<accession>A0A8D8QMU0</accession>
<dbReference type="InterPro" id="IPR036691">
    <property type="entry name" value="Endo/exonu/phosph_ase_sf"/>
</dbReference>
<dbReference type="AlphaFoldDB" id="A0A8D8QMU0"/>
<sequence length="482" mass="55457">MIESSRVKYSGGKIAFHSDLRVKVTRGVSNMSGTRRQKEGEVSVRIGSLNVGSMTGRGRELVDVMQRRRLSVLCVQETRWSGNKAVELGEGYKLFYSSANSSQRNGVGIILDRELKEEVCEVDRVNDRVISMKIMIGNEICRVISVYVPQVGCADSEKEDFWVVLDDLVMSVPSAERIFLCGDLNGHVGGRENDEYMVHGGYGYGMRNDEGSMIVEHAKAYDLRILNTFFKKKDENYITYKSGGNVSQIDYVLCRSKHGKEVRDCNVIKGESVTTQHRLVVIDVDIKSGVVTKYKKTYEKRVKWWKLKEESVRREFKEKVLEKISREEDVETWWTVNSEIIKRVGVKVMGMTSGKGAPENKESWWWNEEVQGMVKLKKVAWKKWDISGREEDRLEYQRAKKNAKRAVAVAKAKAIEEGYRDIENGEGERRLLRIAKAKDRESKDVTVIKQIKDKEGNVLQDHNHIKERWREYFEGLLNEEGF</sequence>
<name>A0A8D8QMU0_9HEMI</name>
<dbReference type="InterPro" id="IPR005135">
    <property type="entry name" value="Endo/exonuclease/phosphatase"/>
</dbReference>
<dbReference type="Pfam" id="PF03372">
    <property type="entry name" value="Exo_endo_phos"/>
    <property type="match status" value="1"/>
</dbReference>